<reference evidence="1 2" key="1">
    <citation type="journal article" date="2013" name="Front. Microbiol.">
        <title>Comparative genomic analyses of the cyanobacterium, Lyngbya aestuarii BL J, a powerful hydrogen producer.</title>
        <authorList>
            <person name="Kothari A."/>
            <person name="Vaughn M."/>
            <person name="Garcia-Pichel F."/>
        </authorList>
    </citation>
    <scope>NUCLEOTIDE SEQUENCE [LARGE SCALE GENOMIC DNA]</scope>
    <source>
        <strain evidence="1 2">BL J</strain>
    </source>
</reference>
<organism evidence="1 2">
    <name type="scientific">Lyngbya aestuarii BL J</name>
    <dbReference type="NCBI Taxonomy" id="1348334"/>
    <lineage>
        <taxon>Bacteria</taxon>
        <taxon>Bacillati</taxon>
        <taxon>Cyanobacteriota</taxon>
        <taxon>Cyanophyceae</taxon>
        <taxon>Oscillatoriophycideae</taxon>
        <taxon>Oscillatoriales</taxon>
        <taxon>Microcoleaceae</taxon>
        <taxon>Lyngbya</taxon>
    </lineage>
</organism>
<evidence type="ECO:0000313" key="2">
    <source>
        <dbReference type="Proteomes" id="UP000017127"/>
    </source>
</evidence>
<dbReference type="AlphaFoldDB" id="U7QH19"/>
<keyword evidence="2" id="KW-1185">Reference proteome</keyword>
<evidence type="ECO:0000313" key="1">
    <source>
        <dbReference type="EMBL" id="ERT06557.1"/>
    </source>
</evidence>
<accession>U7QH19</accession>
<gene>
    <name evidence="1" type="ORF">M595_3440</name>
</gene>
<dbReference type="Proteomes" id="UP000017127">
    <property type="component" value="Unassembled WGS sequence"/>
</dbReference>
<proteinExistence type="predicted"/>
<name>U7QH19_9CYAN</name>
<dbReference type="EMBL" id="AUZM01000034">
    <property type="protein sequence ID" value="ERT06557.1"/>
    <property type="molecule type" value="Genomic_DNA"/>
</dbReference>
<protein>
    <submittedName>
        <fullName evidence="1">Uncharacterized protein</fullName>
    </submittedName>
</protein>
<comment type="caution">
    <text evidence="1">The sequence shown here is derived from an EMBL/GenBank/DDBJ whole genome shotgun (WGS) entry which is preliminary data.</text>
</comment>
<sequence>MCKPEKLFSLARSPVPLPHSSLEFYPTTYNCFWGVVDSYLVCLSP</sequence>